<evidence type="ECO:0000256" key="21">
    <source>
        <dbReference type="SAM" id="MobiDB-lite"/>
    </source>
</evidence>
<dbReference type="PANTHER" id="PTHR23123">
    <property type="entry name" value="PHD/F-BOX CONTAINING PROTEIN"/>
    <property type="match status" value="1"/>
</dbReference>
<evidence type="ECO:0000313" key="25">
    <source>
        <dbReference type="EMBL" id="CAJ0579583.1"/>
    </source>
</evidence>
<dbReference type="InterPro" id="IPR001763">
    <property type="entry name" value="Rhodanese-like_dom"/>
</dbReference>
<dbReference type="SMART" id="SM00249">
    <property type="entry name" value="PHD"/>
    <property type="match status" value="1"/>
</dbReference>
<keyword evidence="9" id="KW-0862">Zinc</keyword>
<keyword evidence="8" id="KW-0378">Hydrolase</keyword>
<keyword evidence="5" id="KW-0479">Metal-binding</keyword>
<dbReference type="SMART" id="SM00450">
    <property type="entry name" value="RHOD"/>
    <property type="match status" value="1"/>
</dbReference>
<dbReference type="Gene3D" id="1.20.58.1360">
    <property type="match status" value="1"/>
</dbReference>
<keyword evidence="16" id="KW-0804">Transcription</keyword>
<dbReference type="InterPro" id="IPR000751">
    <property type="entry name" value="MPI_Phosphatase"/>
</dbReference>
<dbReference type="PROSITE" id="PS50016">
    <property type="entry name" value="ZF_PHD_2"/>
    <property type="match status" value="1"/>
</dbReference>
<keyword evidence="17" id="KW-0539">Nucleus</keyword>
<evidence type="ECO:0000256" key="5">
    <source>
        <dbReference type="ARBA" id="ARBA00022723"/>
    </source>
</evidence>
<evidence type="ECO:0000256" key="7">
    <source>
        <dbReference type="ARBA" id="ARBA00022776"/>
    </source>
</evidence>
<keyword evidence="4" id="KW-0132">Cell division</keyword>
<evidence type="ECO:0000256" key="17">
    <source>
        <dbReference type="ARBA" id="ARBA00023242"/>
    </source>
</evidence>
<dbReference type="Gene3D" id="3.40.250.10">
    <property type="entry name" value="Rhodanese-like domain"/>
    <property type="match status" value="1"/>
</dbReference>
<keyword evidence="12" id="KW-0223">Dioxygenase</keyword>
<dbReference type="GO" id="GO:0006325">
    <property type="term" value="P:chromatin organization"/>
    <property type="evidence" value="ECO:0007669"/>
    <property type="project" value="UniProtKB-KW"/>
</dbReference>
<evidence type="ECO:0000259" key="22">
    <source>
        <dbReference type="PROSITE" id="PS50016"/>
    </source>
</evidence>
<feature type="domain" description="PHD-type" evidence="22">
    <location>
        <begin position="342"/>
        <end position="396"/>
    </location>
</feature>
<evidence type="ECO:0000256" key="11">
    <source>
        <dbReference type="ARBA" id="ARBA00022912"/>
    </source>
</evidence>
<dbReference type="InterPro" id="IPR013083">
    <property type="entry name" value="Znf_RING/FYVE/PHD"/>
</dbReference>
<dbReference type="Gene3D" id="3.30.40.10">
    <property type="entry name" value="Zinc/RING finger domain, C3HC4 (zinc finger)"/>
    <property type="match status" value="1"/>
</dbReference>
<evidence type="ECO:0000256" key="8">
    <source>
        <dbReference type="ARBA" id="ARBA00022801"/>
    </source>
</evidence>
<dbReference type="SUPFAM" id="SSF52821">
    <property type="entry name" value="Rhodanese/Cell cycle control phosphatase"/>
    <property type="match status" value="1"/>
</dbReference>
<evidence type="ECO:0000256" key="6">
    <source>
        <dbReference type="ARBA" id="ARBA00022771"/>
    </source>
</evidence>
<comment type="caution">
    <text evidence="25">The sequence shown here is derived from an EMBL/GenBank/DDBJ whole genome shotgun (WGS) entry which is preliminary data.</text>
</comment>
<dbReference type="Pfam" id="PF02373">
    <property type="entry name" value="JmjC"/>
    <property type="match status" value="1"/>
</dbReference>
<dbReference type="GO" id="GO:0051301">
    <property type="term" value="P:cell division"/>
    <property type="evidence" value="ECO:0007669"/>
    <property type="project" value="UniProtKB-KW"/>
</dbReference>
<dbReference type="Pfam" id="PF17811">
    <property type="entry name" value="JHD"/>
    <property type="match status" value="1"/>
</dbReference>
<feature type="domain" description="JmjC" evidence="24">
    <location>
        <begin position="610"/>
        <end position="765"/>
    </location>
</feature>
<dbReference type="InterPro" id="IPR019786">
    <property type="entry name" value="Zinc_finger_PHD-type_CS"/>
</dbReference>
<dbReference type="InterPro" id="IPR011011">
    <property type="entry name" value="Znf_FYVE_PHD"/>
</dbReference>
<comment type="subcellular location">
    <subcellularLocation>
        <location evidence="1">Nucleus</location>
    </subcellularLocation>
</comment>
<comment type="similarity">
    <text evidence="2">Belongs to the MPI phosphatase family.</text>
</comment>
<dbReference type="PROSITE" id="PS51184">
    <property type="entry name" value="JMJC"/>
    <property type="match status" value="1"/>
</dbReference>
<evidence type="ECO:0000256" key="13">
    <source>
        <dbReference type="ARBA" id="ARBA00023002"/>
    </source>
</evidence>
<dbReference type="FunFam" id="3.40.250.10:FF:000021">
    <property type="entry name" value="M-phase inducer phosphatase cdc-25.2"/>
    <property type="match status" value="1"/>
</dbReference>
<dbReference type="SMART" id="SM00558">
    <property type="entry name" value="JmjC"/>
    <property type="match status" value="1"/>
</dbReference>
<keyword evidence="10" id="KW-0156">Chromatin regulator</keyword>
<dbReference type="GO" id="GO:0051213">
    <property type="term" value="F:dioxygenase activity"/>
    <property type="evidence" value="ECO:0007669"/>
    <property type="project" value="UniProtKB-KW"/>
</dbReference>
<dbReference type="EMBL" id="CATQJA010002657">
    <property type="protein sequence ID" value="CAJ0579583.1"/>
    <property type="molecule type" value="Genomic_DNA"/>
</dbReference>
<evidence type="ECO:0000256" key="4">
    <source>
        <dbReference type="ARBA" id="ARBA00022618"/>
    </source>
</evidence>
<dbReference type="PROSITE" id="PS01359">
    <property type="entry name" value="ZF_PHD_1"/>
    <property type="match status" value="1"/>
</dbReference>
<keyword evidence="13" id="KW-0560">Oxidoreductase</keyword>
<feature type="compositionally biased region" description="Basic and acidic residues" evidence="21">
    <location>
        <begin position="1026"/>
        <end position="1035"/>
    </location>
</feature>
<comment type="catalytic activity">
    <reaction evidence="19">
        <text>O-phospho-L-tyrosyl-[protein] + H2O = L-tyrosyl-[protein] + phosphate</text>
        <dbReference type="Rhea" id="RHEA:10684"/>
        <dbReference type="Rhea" id="RHEA-COMP:10136"/>
        <dbReference type="Rhea" id="RHEA-COMP:20101"/>
        <dbReference type="ChEBI" id="CHEBI:15377"/>
        <dbReference type="ChEBI" id="CHEBI:43474"/>
        <dbReference type="ChEBI" id="CHEBI:46858"/>
        <dbReference type="ChEBI" id="CHEBI:61978"/>
        <dbReference type="EC" id="3.1.3.48"/>
    </reaction>
</comment>
<dbReference type="SUPFAM" id="SSF51197">
    <property type="entry name" value="Clavaminate synthase-like"/>
    <property type="match status" value="1"/>
</dbReference>
<dbReference type="PROSITE" id="PS50206">
    <property type="entry name" value="RHODANESE_3"/>
    <property type="match status" value="1"/>
</dbReference>
<feature type="region of interest" description="Disordered" evidence="21">
    <location>
        <begin position="873"/>
        <end position="917"/>
    </location>
</feature>
<evidence type="ECO:0000256" key="2">
    <source>
        <dbReference type="ARBA" id="ARBA00011065"/>
    </source>
</evidence>
<feature type="compositionally biased region" description="Basic and acidic residues" evidence="21">
    <location>
        <begin position="903"/>
        <end position="917"/>
    </location>
</feature>
<evidence type="ECO:0000256" key="9">
    <source>
        <dbReference type="ARBA" id="ARBA00022833"/>
    </source>
</evidence>
<dbReference type="CDD" id="cd15489">
    <property type="entry name" value="PHD_SF"/>
    <property type="match status" value="1"/>
</dbReference>
<dbReference type="GO" id="GO:0004725">
    <property type="term" value="F:protein tyrosine phosphatase activity"/>
    <property type="evidence" value="ECO:0007669"/>
    <property type="project" value="UniProtKB-EC"/>
</dbReference>
<dbReference type="CDD" id="cd01530">
    <property type="entry name" value="Cdc25"/>
    <property type="match status" value="1"/>
</dbReference>
<feature type="compositionally biased region" description="Polar residues" evidence="21">
    <location>
        <begin position="890"/>
        <end position="899"/>
    </location>
</feature>
<feature type="region of interest" description="Disordered" evidence="21">
    <location>
        <begin position="68"/>
        <end position="92"/>
    </location>
</feature>
<dbReference type="Pfam" id="PF00628">
    <property type="entry name" value="PHD"/>
    <property type="match status" value="1"/>
</dbReference>
<keyword evidence="14" id="KW-0408">Iron</keyword>
<keyword evidence="6 20" id="KW-0863">Zinc-finger</keyword>
<evidence type="ECO:0000256" key="15">
    <source>
        <dbReference type="ARBA" id="ARBA00023015"/>
    </source>
</evidence>
<keyword evidence="18" id="KW-0131">Cell cycle</keyword>
<dbReference type="Proteomes" id="UP001177023">
    <property type="component" value="Unassembled WGS sequence"/>
</dbReference>
<dbReference type="InterPro" id="IPR001965">
    <property type="entry name" value="Znf_PHD"/>
</dbReference>
<evidence type="ECO:0000259" key="24">
    <source>
        <dbReference type="PROSITE" id="PS51184"/>
    </source>
</evidence>
<dbReference type="Pfam" id="PF00581">
    <property type="entry name" value="Rhodanese"/>
    <property type="match status" value="1"/>
</dbReference>
<protein>
    <recommendedName>
        <fullName evidence="3">protein-tyrosine-phosphatase</fullName>
        <ecNumber evidence="3">3.1.3.48</ecNumber>
    </recommendedName>
</protein>
<organism evidence="25 26">
    <name type="scientific">Mesorhabditis spiculigera</name>
    <dbReference type="NCBI Taxonomy" id="96644"/>
    <lineage>
        <taxon>Eukaryota</taxon>
        <taxon>Metazoa</taxon>
        <taxon>Ecdysozoa</taxon>
        <taxon>Nematoda</taxon>
        <taxon>Chromadorea</taxon>
        <taxon>Rhabditida</taxon>
        <taxon>Rhabditina</taxon>
        <taxon>Rhabditomorpha</taxon>
        <taxon>Rhabditoidea</taxon>
        <taxon>Rhabditidae</taxon>
        <taxon>Mesorhabditinae</taxon>
        <taxon>Mesorhabditis</taxon>
    </lineage>
</organism>
<dbReference type="InterPro" id="IPR003347">
    <property type="entry name" value="JmjC_dom"/>
</dbReference>
<dbReference type="InterPro" id="IPR041070">
    <property type="entry name" value="JHD"/>
</dbReference>
<dbReference type="InterPro" id="IPR050690">
    <property type="entry name" value="JHDM1_Histone_Demethylase"/>
</dbReference>
<dbReference type="PRINTS" id="PR00716">
    <property type="entry name" value="MPIPHPHTASE"/>
</dbReference>
<sequence>MFAEWEVLSPTFVQGQRISKFVFPPIDDPLDVSDFEVSAVPEPPRKRSKLFFQGTLCRSSSVNIDVRPSATPDEEYVDSPNSTYLSGNGAPREKKPLKCLSASYLDTATTQFTFAEVEYTLPTIPSNECKSSSSAFRYISKDTLAEQLKLHGEGFSDIYVLIDCRYKYEYQGGHVKNAINFTDPKLMAAHFFPEDPEQFSVISKKIPIFYCEYSEVRGPRMAGALRSKDRERHYDDYPWIDYQEIYVLHGGYRAFYGATEIVAPNTRSLCVPEDYVAMDHPAHKDKLKLHQAHRPRNAISRKIPASTSRAALHGLLLKLLMESLSIDVDVKIEPSHESQSSSSPCAACGLNEDGIENTSFVECDECKKWYHVSCVDADEMTTFAINKFHCPTCEETVGKSVFYELLVPHRHNYFNIEEMDEKTQVGSKKWIEDFILRENQIPPFPVQDTDVNKFQVHLLDNGYALQYHFNGTTEWKHVFIIKHPIGLKLELPPPDFKIEDALNVMGPHTHVDTIDVYRQATKTMRLDRFVAEWKKEERPRLYNILSMEFSKSQLRHYFKQPKLVRDLSWVSLYWPAIPVDLTDITRDDLPEVQPESSGTNPAIGFTERKMSPRSLEAEFLLKEESDHWPKVHEDDYGKRPTVELFCLIGMKGSYTDFHIDFGGSSVYYHIFRGKKIFYYAPPTDEVLEIYRNYSKDNKRHEEWLGDQLRAINLLFRAEIEEGQTLLIPSGWLHAVYTPVDSIVFGGNFLHKCNISMQLRVNDIEEEANIDEKFMFPDFRLCNWYAAKAITEEIQECNKEHELCPEHIYRGSQDLLEKLYIWYEQDKDQLDKFGRSIIGNLEKELKSQKKLRAKKKRRSEDEFGVEIYTDDLDKKRPRKHNVKKSSPVLIPQSSTANTEVANGDTDHSERCDAAKPETDSSGLKLVIRRESLADSAPVEIPPLKINALKEEKDQMSSMFSAPASSGRRRKPTAIAKDFCGEELAITAEAVAVEKSLPDYSEEMDRIVHEEAHELQREERKKKNSKKNAGDKLKEANKGLASQQNGSSKPAPKMASAKQRLAKKLKL</sequence>
<evidence type="ECO:0000256" key="18">
    <source>
        <dbReference type="ARBA" id="ARBA00023306"/>
    </source>
</evidence>
<keyword evidence="26" id="KW-1185">Reference proteome</keyword>
<evidence type="ECO:0000256" key="3">
    <source>
        <dbReference type="ARBA" id="ARBA00013064"/>
    </source>
</evidence>
<dbReference type="AlphaFoldDB" id="A0AA36D224"/>
<evidence type="ECO:0000256" key="1">
    <source>
        <dbReference type="ARBA" id="ARBA00004123"/>
    </source>
</evidence>
<accession>A0AA36D224</accession>
<dbReference type="SUPFAM" id="SSF57903">
    <property type="entry name" value="FYVE/PHD zinc finger"/>
    <property type="match status" value="1"/>
</dbReference>
<evidence type="ECO:0000256" key="16">
    <source>
        <dbReference type="ARBA" id="ARBA00023163"/>
    </source>
</evidence>
<feature type="domain" description="Rhodanese" evidence="23">
    <location>
        <begin position="159"/>
        <end position="260"/>
    </location>
</feature>
<evidence type="ECO:0000256" key="10">
    <source>
        <dbReference type="ARBA" id="ARBA00022853"/>
    </source>
</evidence>
<evidence type="ECO:0000256" key="12">
    <source>
        <dbReference type="ARBA" id="ARBA00022964"/>
    </source>
</evidence>
<dbReference type="GO" id="GO:0008270">
    <property type="term" value="F:zinc ion binding"/>
    <property type="evidence" value="ECO:0007669"/>
    <property type="project" value="UniProtKB-KW"/>
</dbReference>
<dbReference type="GO" id="GO:1902751">
    <property type="term" value="P:positive regulation of cell cycle G2/M phase transition"/>
    <property type="evidence" value="ECO:0007669"/>
    <property type="project" value="InterPro"/>
</dbReference>
<feature type="region of interest" description="Disordered" evidence="21">
    <location>
        <begin position="1002"/>
        <end position="1065"/>
    </location>
</feature>
<feature type="compositionally biased region" description="Basic and acidic residues" evidence="21">
    <location>
        <begin position="1002"/>
        <end position="1019"/>
    </location>
</feature>
<reference evidence="25" key="1">
    <citation type="submission" date="2023-06" db="EMBL/GenBank/DDBJ databases">
        <authorList>
            <person name="Delattre M."/>
        </authorList>
    </citation>
    <scope>NUCLEOTIDE SEQUENCE</scope>
    <source>
        <strain evidence="25">AF72</strain>
    </source>
</reference>
<dbReference type="InterPro" id="IPR036873">
    <property type="entry name" value="Rhodanese-like_dom_sf"/>
</dbReference>
<dbReference type="InterPro" id="IPR019787">
    <property type="entry name" value="Znf_PHD-finger"/>
</dbReference>
<proteinExistence type="inferred from homology"/>
<evidence type="ECO:0000256" key="20">
    <source>
        <dbReference type="PROSITE-ProRule" id="PRU00146"/>
    </source>
</evidence>
<dbReference type="EC" id="3.1.3.48" evidence="3"/>
<name>A0AA36D224_9BILA</name>
<evidence type="ECO:0000259" key="23">
    <source>
        <dbReference type="PROSITE" id="PS50206"/>
    </source>
</evidence>
<evidence type="ECO:0000313" key="26">
    <source>
        <dbReference type="Proteomes" id="UP001177023"/>
    </source>
</evidence>
<gene>
    <name evidence="25" type="ORF">MSPICULIGERA_LOCUS17795</name>
</gene>
<keyword evidence="11" id="KW-0904">Protein phosphatase</keyword>
<dbReference type="Gene3D" id="2.60.120.650">
    <property type="entry name" value="Cupin"/>
    <property type="match status" value="1"/>
</dbReference>
<dbReference type="GO" id="GO:0005634">
    <property type="term" value="C:nucleus"/>
    <property type="evidence" value="ECO:0007669"/>
    <property type="project" value="UniProtKB-SubCell"/>
</dbReference>
<keyword evidence="7" id="KW-0498">Mitosis</keyword>
<evidence type="ECO:0000256" key="14">
    <source>
        <dbReference type="ARBA" id="ARBA00023004"/>
    </source>
</evidence>
<evidence type="ECO:0000256" key="19">
    <source>
        <dbReference type="ARBA" id="ARBA00051722"/>
    </source>
</evidence>
<feature type="non-terminal residue" evidence="25">
    <location>
        <position position="1"/>
    </location>
</feature>
<keyword evidence="15" id="KW-0805">Transcription regulation</keyword>